<evidence type="ECO:0000256" key="2">
    <source>
        <dbReference type="ARBA" id="ARBA00023015"/>
    </source>
</evidence>
<keyword evidence="1" id="KW-0678">Repressor</keyword>
<feature type="domain" description="HTH deoR-type" evidence="5">
    <location>
        <begin position="18"/>
        <end position="73"/>
    </location>
</feature>
<dbReference type="SUPFAM" id="SSF100950">
    <property type="entry name" value="NagB/RpiA/CoA transferase-like"/>
    <property type="match status" value="1"/>
</dbReference>
<dbReference type="HOGENOM" id="CLU_060699_0_0_4"/>
<dbReference type="InterPro" id="IPR036390">
    <property type="entry name" value="WH_DNA-bd_sf"/>
</dbReference>
<dbReference type="SUPFAM" id="SSF46785">
    <property type="entry name" value="Winged helix' DNA-binding domain"/>
    <property type="match status" value="1"/>
</dbReference>
<dbReference type="EMBL" id="CP002039">
    <property type="protein sequence ID" value="ADJ62482.1"/>
    <property type="molecule type" value="Genomic_DNA"/>
</dbReference>
<dbReference type="InterPro" id="IPR050313">
    <property type="entry name" value="Carb_Metab_HTH_regulators"/>
</dbReference>
<dbReference type="InterPro" id="IPR037171">
    <property type="entry name" value="NagB/RpiA_transferase-like"/>
</dbReference>
<dbReference type="Pfam" id="PF08220">
    <property type="entry name" value="HTH_DeoR"/>
    <property type="match status" value="1"/>
</dbReference>
<dbReference type="Pfam" id="PF00455">
    <property type="entry name" value="DeoRC"/>
    <property type="match status" value="1"/>
</dbReference>
<dbReference type="Gene3D" id="1.10.10.10">
    <property type="entry name" value="Winged helix-like DNA-binding domain superfamily/Winged helix DNA-binding domain"/>
    <property type="match status" value="1"/>
</dbReference>
<keyword evidence="4" id="KW-0804">Transcription</keyword>
<gene>
    <name evidence="6" type="primary">glpR</name>
    <name evidence="6" type="ordered locus">Hsero_0965</name>
</gene>
<evidence type="ECO:0000259" key="5">
    <source>
        <dbReference type="PROSITE" id="PS51000"/>
    </source>
</evidence>
<dbReference type="InterPro" id="IPR018356">
    <property type="entry name" value="Tscrpt_reg_HTH_DeoR_CS"/>
</dbReference>
<sequence>MFIFDQNNYSFINYHTMLNPRQQTLLECVRKHGTISVEELAQQLNVTTQTVRRDVKAMVDASLLARYHGGVGLLSSTENIAYPQRQVMHAEAKRRIGRTVAARVPDGCSLILNLGTTTEEVALALQQHKNLHVVTNNLNVANSLASNPALEVIIAGGVVRARDRGIVGEATIDFIRQFKVDIGIIGISSIEMDGVLRDFDAREVKVAQTIIEQSRQVWLVADASKFGRQALVKMAHLSQIDVLFTDAPPPPELAKLLAETDVEVVIAK</sequence>
<dbReference type="GO" id="GO:0003677">
    <property type="term" value="F:DNA binding"/>
    <property type="evidence" value="ECO:0007669"/>
    <property type="project" value="UniProtKB-KW"/>
</dbReference>
<dbReference type="GO" id="GO:0003700">
    <property type="term" value="F:DNA-binding transcription factor activity"/>
    <property type="evidence" value="ECO:0007669"/>
    <property type="project" value="InterPro"/>
</dbReference>
<keyword evidence="3" id="KW-0238">DNA-binding</keyword>
<name>D8J0S7_HERSS</name>
<dbReference type="PROSITE" id="PS00894">
    <property type="entry name" value="HTH_DEOR_1"/>
    <property type="match status" value="1"/>
</dbReference>
<accession>D8J0S7</accession>
<dbReference type="PANTHER" id="PTHR30363:SF4">
    <property type="entry name" value="GLYCEROL-3-PHOSPHATE REGULON REPRESSOR"/>
    <property type="match status" value="1"/>
</dbReference>
<dbReference type="KEGG" id="hse:Hsero_0965"/>
<evidence type="ECO:0000313" key="7">
    <source>
        <dbReference type="Proteomes" id="UP000000329"/>
    </source>
</evidence>
<proteinExistence type="predicted"/>
<evidence type="ECO:0000313" key="6">
    <source>
        <dbReference type="EMBL" id="ADJ62482.1"/>
    </source>
</evidence>
<dbReference type="SMART" id="SM01134">
    <property type="entry name" value="DeoRC"/>
    <property type="match status" value="1"/>
</dbReference>
<dbReference type="SMART" id="SM00420">
    <property type="entry name" value="HTH_DEOR"/>
    <property type="match status" value="1"/>
</dbReference>
<organism evidence="6 7">
    <name type="scientific">Herbaspirillum seropedicae (strain SmR1)</name>
    <dbReference type="NCBI Taxonomy" id="757424"/>
    <lineage>
        <taxon>Bacteria</taxon>
        <taxon>Pseudomonadati</taxon>
        <taxon>Pseudomonadota</taxon>
        <taxon>Betaproteobacteria</taxon>
        <taxon>Burkholderiales</taxon>
        <taxon>Oxalobacteraceae</taxon>
        <taxon>Herbaspirillum</taxon>
    </lineage>
</organism>
<reference evidence="6 7" key="1">
    <citation type="submission" date="2010-04" db="EMBL/GenBank/DDBJ databases">
        <title>The genome of Herbaspirillum seropedicae SmR1, an endophytic, nitrogen-fixing, plant-growth promoting beta-Proteobacteria.</title>
        <authorList>
            <person name="Pedrosa F.O."/>
            <person name="Monteiro R.A."/>
            <person name="Wassem R."/>
            <person name="Cruz L.M."/>
            <person name="Ayub R.A."/>
            <person name="Colauto N.B."/>
            <person name="Fernandez M.A."/>
            <person name="Fungaro M.H.P."/>
            <person name="Grisard E.C."/>
            <person name="Hungria M."/>
            <person name="Madeira H.M.F."/>
            <person name="Nodari R.O."/>
            <person name="Osaku C.A."/>
            <person name="Petzl-Erler M.L."/>
            <person name="Terenzi H."/>
            <person name="Vieira L.G.E."/>
            <person name="Almeida M.I.M."/>
            <person name="Alves L.R."/>
            <person name="Arantes O.M.N."/>
            <person name="Balsanelli E."/>
            <person name="Barcellos F.G."/>
            <person name="Baura V.A."/>
            <person name="Binde D.R."/>
            <person name="Campo R.J."/>
            <person name="Chubatsu L.S."/>
            <person name="Chueire L.M.O."/>
            <person name="Ciferri R.R."/>
            <person name="Correa L.C."/>
            <person name="da Conceicao Silva J.L."/>
            <person name="Dabul A.N.G."/>
            <person name="Dambros B.P."/>
            <person name="Faoro H."/>
            <person name="Favetti A."/>
            <person name="Friedermann G."/>
            <person name="Furlaneto M.C."/>
            <person name="Gasques L.S."/>
            <person name="Gimenes C.C.T."/>
            <person name="Gioppo N.M.R."/>
            <person name="Glienke-Blanco C."/>
            <person name="Godoy L.P."/>
            <person name="Guerra M.P."/>
            <person name="Karp S."/>
            <person name="Kava-Cordeiro V."/>
            <person name="Margarido V.P."/>
            <person name="Mathioni S.M."/>
            <person name="Menck-Soares M.A."/>
            <person name="Murace N.K."/>
            <person name="Nicolas M.F."/>
            <person name="Oliveira C.E.C."/>
            <person name="Pagnan N.A.B."/>
            <person name="Pamphile J.A."/>
            <person name="Patussi E.V."/>
            <person name="Pereira L.F.P."/>
            <person name="Pereira-Ferrari L."/>
            <person name="Pinto F.G.S."/>
            <person name="Precoma C."/>
            <person name="Prioli A.J."/>
            <person name="Prioli S.M.A.P."/>
            <person name="Raittz R.T."/>
            <person name="Ramos H.J.O."/>
            <person name="Ribeiro E.M.S.F."/>
            <person name="Rigo L.U."/>
            <person name="Rocha C.L.M.S.C."/>
            <person name="Rocha S.N."/>
            <person name="Santos K."/>
            <person name="Satori D."/>
            <person name="Silva A.G."/>
            <person name="Simao R.C.G."/>
            <person name="Soares M.A.M."/>
            <person name="Souza E.M."/>
            <person name="Steffens M.B.R."/>
            <person name="Steindel M."/>
            <person name="Tadra-Sfeir M.Z."/>
            <person name="Takahashi E.K."/>
            <person name="Torres R.A."/>
            <person name="Valle J.S."/>
            <person name="Vernal J.I."/>
            <person name="Vilas-Boas L.A."/>
            <person name="Watanabe M.A.E."/>
            <person name="Weiss V.A."/>
            <person name="Yates M.A."/>
            <person name="Souza E.M."/>
        </authorList>
    </citation>
    <scope>NUCLEOTIDE SEQUENCE [LARGE SCALE GENOMIC DNA]</scope>
    <source>
        <strain evidence="6 7">SmR1</strain>
    </source>
</reference>
<protein>
    <submittedName>
        <fullName evidence="6">Glycerol-3-phosphate regulon repressor transcription regulator protein</fullName>
    </submittedName>
</protein>
<dbReference type="STRING" id="757424.Hsero_0965"/>
<dbReference type="eggNOG" id="COG1349">
    <property type="taxonomic scope" value="Bacteria"/>
</dbReference>
<dbReference type="InterPro" id="IPR036388">
    <property type="entry name" value="WH-like_DNA-bd_sf"/>
</dbReference>
<dbReference type="PANTHER" id="PTHR30363">
    <property type="entry name" value="HTH-TYPE TRANSCRIPTIONAL REGULATOR SRLR-RELATED"/>
    <property type="match status" value="1"/>
</dbReference>
<dbReference type="Proteomes" id="UP000000329">
    <property type="component" value="Chromosome"/>
</dbReference>
<dbReference type="InterPro" id="IPR014036">
    <property type="entry name" value="DeoR-like_C"/>
</dbReference>
<keyword evidence="2" id="KW-0805">Transcription regulation</keyword>
<evidence type="ECO:0000256" key="4">
    <source>
        <dbReference type="ARBA" id="ARBA00023163"/>
    </source>
</evidence>
<dbReference type="PRINTS" id="PR00037">
    <property type="entry name" value="HTHLACR"/>
</dbReference>
<keyword evidence="7" id="KW-1185">Reference proteome</keyword>
<dbReference type="AlphaFoldDB" id="D8J0S7"/>
<evidence type="ECO:0000256" key="1">
    <source>
        <dbReference type="ARBA" id="ARBA00022491"/>
    </source>
</evidence>
<dbReference type="PROSITE" id="PS51000">
    <property type="entry name" value="HTH_DEOR_2"/>
    <property type="match status" value="1"/>
</dbReference>
<dbReference type="InterPro" id="IPR001034">
    <property type="entry name" value="DeoR_HTH"/>
</dbReference>
<dbReference type="Gene3D" id="3.30.750.70">
    <property type="entry name" value="4-hydroxybutyrate coenzyme like domains"/>
    <property type="match status" value="1"/>
</dbReference>
<evidence type="ECO:0000256" key="3">
    <source>
        <dbReference type="ARBA" id="ARBA00023125"/>
    </source>
</evidence>